<dbReference type="Pfam" id="PF06585">
    <property type="entry name" value="JHBP"/>
    <property type="match status" value="1"/>
</dbReference>
<keyword evidence="2" id="KW-0090">Biological rhythms</keyword>
<accession>A0A8K0C8K0</accession>
<keyword evidence="1 4" id="KW-0732">Signal</keyword>
<dbReference type="PANTHER" id="PTHR11008">
    <property type="entry name" value="PROTEIN TAKEOUT-LIKE PROTEIN"/>
    <property type="match status" value="1"/>
</dbReference>
<protein>
    <submittedName>
        <fullName evidence="5">Uncharacterized protein</fullName>
    </submittedName>
</protein>
<dbReference type="InterPro" id="IPR038606">
    <property type="entry name" value="To_sf"/>
</dbReference>
<feature type="chain" id="PRO_5035438212" evidence="4">
    <location>
        <begin position="18"/>
        <end position="245"/>
    </location>
</feature>
<name>A0A8K0C8K0_IGNLU</name>
<dbReference type="GO" id="GO:0005615">
    <property type="term" value="C:extracellular space"/>
    <property type="evidence" value="ECO:0007669"/>
    <property type="project" value="TreeGrafter"/>
</dbReference>
<comment type="similarity">
    <text evidence="3">Belongs to the TO family.</text>
</comment>
<dbReference type="GO" id="GO:0007623">
    <property type="term" value="P:circadian rhythm"/>
    <property type="evidence" value="ECO:0007669"/>
    <property type="project" value="UniProtKB-ARBA"/>
</dbReference>
<sequence length="245" mass="27810">MQKRLIIFLSVFYLAVGLNLPPEFKRCKRVGINECLKGAIQDALPRLEKGLPEFNFQPLQPLNIPSITVGEGKSAVNVVQNFNNINIYNIPSSTINKAEVEFSGTTFTITIESLIKEIRIEAEYNFNGKILLLPIVGNGNAFVKMINVVTTITLHGEEIQKKGTTYGDIKKVNLNFAPEKIEFRLDNLFGGNERLANEMNQVLNDNWKEVWEDTREGYEEALSLIFQDITNKIMKKVPFQNLIMN</sequence>
<evidence type="ECO:0000256" key="1">
    <source>
        <dbReference type="ARBA" id="ARBA00022729"/>
    </source>
</evidence>
<dbReference type="InterPro" id="IPR010562">
    <property type="entry name" value="Haemolymph_juvenile_hormone-bd"/>
</dbReference>
<keyword evidence="6" id="KW-1185">Reference proteome</keyword>
<evidence type="ECO:0000256" key="2">
    <source>
        <dbReference type="ARBA" id="ARBA00023108"/>
    </source>
</evidence>
<dbReference type="SMART" id="SM00700">
    <property type="entry name" value="JHBP"/>
    <property type="match status" value="1"/>
</dbReference>
<dbReference type="PANTHER" id="PTHR11008:SF32">
    <property type="entry name" value="CIRCADIAN CLOCK-CONTROLLED PROTEIN DAYWAKE-RELATED"/>
    <property type="match status" value="1"/>
</dbReference>
<feature type="signal peptide" evidence="4">
    <location>
        <begin position="1"/>
        <end position="17"/>
    </location>
</feature>
<dbReference type="FunFam" id="3.15.10.30:FF:000001">
    <property type="entry name" value="Takeout-like protein 1"/>
    <property type="match status" value="1"/>
</dbReference>
<evidence type="ECO:0000313" key="5">
    <source>
        <dbReference type="EMBL" id="KAF2881434.1"/>
    </source>
</evidence>
<evidence type="ECO:0000256" key="3">
    <source>
        <dbReference type="ARBA" id="ARBA00060902"/>
    </source>
</evidence>
<dbReference type="OrthoDB" id="8190514at2759"/>
<dbReference type="EMBL" id="VTPC01090739">
    <property type="protein sequence ID" value="KAF2881434.1"/>
    <property type="molecule type" value="Genomic_DNA"/>
</dbReference>
<dbReference type="Gene3D" id="3.15.10.30">
    <property type="entry name" value="Haemolymph juvenile hormone binding protein"/>
    <property type="match status" value="1"/>
</dbReference>
<comment type="caution">
    <text evidence="5">The sequence shown here is derived from an EMBL/GenBank/DDBJ whole genome shotgun (WGS) entry which is preliminary data.</text>
</comment>
<gene>
    <name evidence="5" type="ORF">ILUMI_24720</name>
</gene>
<reference evidence="5" key="1">
    <citation type="submission" date="2019-08" db="EMBL/GenBank/DDBJ databases">
        <title>The genome of the North American firefly Photinus pyralis.</title>
        <authorList>
            <consortium name="Photinus pyralis genome working group"/>
            <person name="Fallon T.R."/>
            <person name="Sander Lower S.E."/>
            <person name="Weng J.-K."/>
        </authorList>
    </citation>
    <scope>NUCLEOTIDE SEQUENCE</scope>
    <source>
        <strain evidence="5">TRF0915ILg1</strain>
        <tissue evidence="5">Whole body</tissue>
    </source>
</reference>
<evidence type="ECO:0000256" key="4">
    <source>
        <dbReference type="SAM" id="SignalP"/>
    </source>
</evidence>
<organism evidence="5 6">
    <name type="scientific">Ignelater luminosus</name>
    <name type="common">Cucubano</name>
    <name type="synonym">Pyrophorus luminosus</name>
    <dbReference type="NCBI Taxonomy" id="2038154"/>
    <lineage>
        <taxon>Eukaryota</taxon>
        <taxon>Metazoa</taxon>
        <taxon>Ecdysozoa</taxon>
        <taxon>Arthropoda</taxon>
        <taxon>Hexapoda</taxon>
        <taxon>Insecta</taxon>
        <taxon>Pterygota</taxon>
        <taxon>Neoptera</taxon>
        <taxon>Endopterygota</taxon>
        <taxon>Coleoptera</taxon>
        <taxon>Polyphaga</taxon>
        <taxon>Elateriformia</taxon>
        <taxon>Elateroidea</taxon>
        <taxon>Elateridae</taxon>
        <taxon>Agrypninae</taxon>
        <taxon>Pyrophorini</taxon>
        <taxon>Ignelater</taxon>
    </lineage>
</organism>
<proteinExistence type="inferred from homology"/>
<evidence type="ECO:0000313" key="6">
    <source>
        <dbReference type="Proteomes" id="UP000801492"/>
    </source>
</evidence>
<dbReference type="Proteomes" id="UP000801492">
    <property type="component" value="Unassembled WGS sequence"/>
</dbReference>
<dbReference type="AlphaFoldDB" id="A0A8K0C8K0"/>